<evidence type="ECO:0000256" key="11">
    <source>
        <dbReference type="ARBA" id="ARBA00023136"/>
    </source>
</evidence>
<dbReference type="GO" id="GO:0010008">
    <property type="term" value="C:endosome membrane"/>
    <property type="evidence" value="ECO:0007669"/>
    <property type="project" value="UniProtKB-SubCell"/>
</dbReference>
<evidence type="ECO:0000256" key="9">
    <source>
        <dbReference type="ARBA" id="ARBA00022737"/>
    </source>
</evidence>
<dbReference type="InterPro" id="IPR013182">
    <property type="entry name" value="DUF1720"/>
</dbReference>
<feature type="compositionally biased region" description="Low complexity" evidence="15">
    <location>
        <begin position="595"/>
        <end position="613"/>
    </location>
</feature>
<dbReference type="EMBL" id="CAJMWQ010000981">
    <property type="protein sequence ID" value="CAE6422018.1"/>
    <property type="molecule type" value="Genomic_DNA"/>
</dbReference>
<feature type="compositionally biased region" description="Low complexity" evidence="15">
    <location>
        <begin position="1117"/>
        <end position="1133"/>
    </location>
</feature>
<proteinExistence type="inferred from homology"/>
<evidence type="ECO:0000313" key="18">
    <source>
        <dbReference type="Proteomes" id="UP000663826"/>
    </source>
</evidence>
<dbReference type="InterPro" id="IPR056996">
    <property type="entry name" value="PH_SLA1"/>
</dbReference>
<dbReference type="GO" id="GO:0030674">
    <property type="term" value="F:protein-macromolecule adaptor activity"/>
    <property type="evidence" value="ECO:0007669"/>
    <property type="project" value="InterPro"/>
</dbReference>
<dbReference type="InterPro" id="IPR036028">
    <property type="entry name" value="SH3-like_dom_sf"/>
</dbReference>
<dbReference type="InterPro" id="IPR003882">
    <property type="entry name" value="Pistil_extensin"/>
</dbReference>
<feature type="region of interest" description="Disordered" evidence="15">
    <location>
        <begin position="261"/>
        <end position="323"/>
    </location>
</feature>
<dbReference type="InterPro" id="IPR035800">
    <property type="entry name" value="Sla1_SH3_1"/>
</dbReference>
<feature type="compositionally biased region" description="Pro residues" evidence="15">
    <location>
        <begin position="826"/>
        <end position="848"/>
    </location>
</feature>
<feature type="region of interest" description="Disordered" evidence="15">
    <location>
        <begin position="990"/>
        <end position="1059"/>
    </location>
</feature>
<feature type="compositionally biased region" description="Polar residues" evidence="15">
    <location>
        <begin position="990"/>
        <end position="1020"/>
    </location>
</feature>
<dbReference type="GO" id="GO:0005886">
    <property type="term" value="C:plasma membrane"/>
    <property type="evidence" value="ECO:0007669"/>
    <property type="project" value="UniProtKB-SubCell"/>
</dbReference>
<dbReference type="InterPro" id="IPR013761">
    <property type="entry name" value="SAM/pointed_sf"/>
</dbReference>
<evidence type="ECO:0000256" key="14">
    <source>
        <dbReference type="PROSITE-ProRule" id="PRU00192"/>
    </source>
</evidence>
<protein>
    <recommendedName>
        <fullName evidence="5">Actin cytoskeleton-regulatory complex protein SLA1</fullName>
    </recommendedName>
</protein>
<dbReference type="AlphaFoldDB" id="A0A8H2XAL4"/>
<feature type="region of interest" description="Disordered" evidence="15">
    <location>
        <begin position="590"/>
        <end position="615"/>
    </location>
</feature>
<feature type="compositionally biased region" description="Polar residues" evidence="15">
    <location>
        <begin position="877"/>
        <end position="894"/>
    </location>
</feature>
<keyword evidence="12" id="KW-0009">Actin-binding</keyword>
<feature type="compositionally biased region" description="Low complexity" evidence="15">
    <location>
        <begin position="811"/>
        <end position="825"/>
    </location>
</feature>
<evidence type="ECO:0000256" key="10">
    <source>
        <dbReference type="ARBA" id="ARBA00022753"/>
    </source>
</evidence>
<evidence type="ECO:0000259" key="16">
    <source>
        <dbReference type="PROSITE" id="PS50002"/>
    </source>
</evidence>
<evidence type="ECO:0000313" key="17">
    <source>
        <dbReference type="EMBL" id="CAE6422018.1"/>
    </source>
</evidence>
<evidence type="ECO:0000256" key="13">
    <source>
        <dbReference type="ARBA" id="ARBA00023212"/>
    </source>
</evidence>
<dbReference type="Pfam" id="PF03983">
    <property type="entry name" value="SHD1"/>
    <property type="match status" value="1"/>
</dbReference>
<comment type="similarity">
    <text evidence="4">Belongs to the SLA1 family.</text>
</comment>
<accession>A0A8H2XAL4</accession>
<feature type="compositionally biased region" description="Basic and acidic residues" evidence="15">
    <location>
        <begin position="432"/>
        <end position="485"/>
    </location>
</feature>
<feature type="region of interest" description="Disordered" evidence="15">
    <location>
        <begin position="1113"/>
        <end position="1133"/>
    </location>
</feature>
<feature type="domain" description="SH3" evidence="16">
    <location>
        <begin position="320"/>
        <end position="381"/>
    </location>
</feature>
<sequence>MTVTYGSVLVALYDYTPPAGTEDEVTIKEDQILLLIDGTDDEWWRVKIKTNSQEDNGASGLVPKAYVEEAKPITSAKALYDYAANGDGELSIAEDEPLSVFEQEAEWTLVKSTRSGGKAGYVPATYIELSGSAQEEEIVAAAPAPSPPAAPRSSYTDPTELVAASHTKARSDPVETWSVSILDKKDKKKKGTLGVGNGSIFFSSESDKTPVQQWQASSVLTVSSDKAKHIDIQIASGGEVTTLRFVASSRDVSEAILQKVESSKQIATSGSGSGSTPTAPVPDPINTEVAKNHKNGASVRFAKSPDSVIPNPDDEDDDGPLGEQASALYDFTAQASDELSVKEGETLIVVNREESEEWWKCRNMKGEEGVVPSSYIEVNYTRKGSIQDADQSPLQLQGSALARSQSQDDEDDTTTELATSNAAEQQAAAMAEQRRMEKAKEREEAERRAADEKRRKREQERTEAEARARELERLEQQRLEKEKAAKQAARSSTGARPSTDSEPRRSNTGPRPGKTRVWHDRTGQFKVEAEFLGIENGKIKLHKSNGVIIDVPSAKMSPEDMAYVEKLISAGKTPATAPDDDNVPLSVIAERRSSRPPSTSSRPVPQQPQQPKKPQIDWFDFFLGAGCDMDDCTRYAASFNRDKIDESIVADIKDSTLRSLGLREGDIIRVMKAIEKKGWKHEDDSARREQMRKDEELARQLQAQENAASPRRSATTSPAPNLFSGPNGQLKSTRRGRPPPSSKTAPIAVDASVLGTSGSISRGGTPQITSPQGGVLTSSPTGTNEERSASAAPIVAPIAGGFDDDAWTPRPSSAKPASPAPAVALSPPPAPTPPIPAPPPAPPAPAPAPVAAVAPTPPPAPPAPVPAPIPPVASPPIQRSATANPPAATVSQPASSQFDILAKIQQMRPPSAPIVSQPTGVQSPGTLPSSFQVGLGMGNSPAPIGQLLTAQQTGILGPRGPPAPVPANQSLLTPLIPTSSGFNSFVPTRPGSTPSFGGLQSQPTGFQPSQPSFLQNQPTGFQPSQPSFLQSQPTGFQPSQPSFLQSQPSFLQSQPTGFQPSQPSFLPNQPTGFQAGQSNFMMPQQTGFVPSPMSSQSPPLNMQPTGMGGMFNGGGFQQQPQQTSFNSPPSNAPPQNNLSAANVFASMKAGTFAGGNASDPQSADKYDALRQPTGGNFMAPQQTGFGFQPQNQFQPGFNGYR</sequence>
<feature type="compositionally biased region" description="Low complexity" evidence="15">
    <location>
        <begin position="422"/>
        <end position="431"/>
    </location>
</feature>
<feature type="compositionally biased region" description="Polar residues" evidence="15">
    <location>
        <begin position="489"/>
        <end position="498"/>
    </location>
</feature>
<keyword evidence="11" id="KW-0472">Membrane</keyword>
<feature type="region of interest" description="Disordered" evidence="15">
    <location>
        <begin position="908"/>
        <end position="938"/>
    </location>
</feature>
<evidence type="ECO:0000256" key="12">
    <source>
        <dbReference type="ARBA" id="ARBA00023203"/>
    </source>
</evidence>
<evidence type="ECO:0000256" key="8">
    <source>
        <dbReference type="ARBA" id="ARBA00022583"/>
    </source>
</evidence>
<organism evidence="17 18">
    <name type="scientific">Rhizoctonia solani</name>
    <dbReference type="NCBI Taxonomy" id="456999"/>
    <lineage>
        <taxon>Eukaryota</taxon>
        <taxon>Fungi</taxon>
        <taxon>Dikarya</taxon>
        <taxon>Basidiomycota</taxon>
        <taxon>Agaricomycotina</taxon>
        <taxon>Agaricomycetes</taxon>
        <taxon>Cantharellales</taxon>
        <taxon>Ceratobasidiaceae</taxon>
        <taxon>Rhizoctonia</taxon>
    </lineage>
</organism>
<dbReference type="GO" id="GO:0030479">
    <property type="term" value="C:actin cortical patch"/>
    <property type="evidence" value="ECO:0007669"/>
    <property type="project" value="UniProtKB-SubCell"/>
</dbReference>
<feature type="compositionally biased region" description="Pro residues" evidence="15">
    <location>
        <begin position="855"/>
        <end position="874"/>
    </location>
</feature>
<comment type="subcellular location">
    <subcellularLocation>
        <location evidence="3">Cell membrane</location>
        <topology evidence="3">Peripheral membrane protein</topology>
        <orientation evidence="3">Cytoplasmic side</orientation>
    </subcellularLocation>
    <subcellularLocation>
        <location evidence="2">Cytoplasm</location>
        <location evidence="2">Cytoskeleton</location>
        <location evidence="2">Actin patch</location>
    </subcellularLocation>
    <subcellularLocation>
        <location evidence="1">Endosome membrane</location>
        <topology evidence="1">Peripheral membrane protein</topology>
        <orientation evidence="1">Cytoplasmic side</orientation>
    </subcellularLocation>
</comment>
<feature type="compositionally biased region" description="Low complexity" evidence="15">
    <location>
        <begin position="789"/>
        <end position="801"/>
    </location>
</feature>
<dbReference type="CDD" id="cd11775">
    <property type="entry name" value="SH3_Sla1p_3"/>
    <property type="match status" value="1"/>
</dbReference>
<evidence type="ECO:0000256" key="4">
    <source>
        <dbReference type="ARBA" id="ARBA00007948"/>
    </source>
</evidence>
<dbReference type="GO" id="GO:0043130">
    <property type="term" value="F:ubiquitin binding"/>
    <property type="evidence" value="ECO:0007669"/>
    <property type="project" value="InterPro"/>
</dbReference>
<dbReference type="PANTHER" id="PTHR15735:SF21">
    <property type="entry name" value="PROTEIN NERVOUS WRECK"/>
    <property type="match status" value="1"/>
</dbReference>
<dbReference type="Pfam" id="PF08226">
    <property type="entry name" value="DUF1720"/>
    <property type="match status" value="1"/>
</dbReference>
<keyword evidence="7" id="KW-0963">Cytoplasm</keyword>
<keyword evidence="9" id="KW-0677">Repeat</keyword>
<evidence type="ECO:0000256" key="1">
    <source>
        <dbReference type="ARBA" id="ARBA00004125"/>
    </source>
</evidence>
<dbReference type="Pfam" id="PF24081">
    <property type="entry name" value="PH_SLA1"/>
    <property type="match status" value="1"/>
</dbReference>
<dbReference type="Gene3D" id="2.30.30.40">
    <property type="entry name" value="SH3 Domains"/>
    <property type="match status" value="3"/>
</dbReference>
<feature type="compositionally biased region" description="Low complexity" evidence="15">
    <location>
        <begin position="1021"/>
        <end position="1055"/>
    </location>
</feature>
<dbReference type="CDD" id="cd11773">
    <property type="entry name" value="SH3_Sla1p_1"/>
    <property type="match status" value="1"/>
</dbReference>
<evidence type="ECO:0000256" key="7">
    <source>
        <dbReference type="ARBA" id="ARBA00022490"/>
    </source>
</evidence>
<feature type="compositionally biased region" description="Polar residues" evidence="15">
    <location>
        <begin position="754"/>
        <end position="783"/>
    </location>
</feature>
<feature type="compositionally biased region" description="Polar residues" evidence="15">
    <location>
        <begin position="914"/>
        <end position="932"/>
    </location>
</feature>
<dbReference type="SUPFAM" id="SSF50044">
    <property type="entry name" value="SH3-domain"/>
    <property type="match status" value="3"/>
</dbReference>
<dbReference type="InterPro" id="IPR035821">
    <property type="entry name" value="Sla1_SH3_3"/>
</dbReference>
<keyword evidence="8" id="KW-0254">Endocytosis</keyword>
<comment type="caution">
    <text evidence="17">The sequence shown here is derived from an EMBL/GenBank/DDBJ whole genome shotgun (WGS) entry which is preliminary data.</text>
</comment>
<dbReference type="SMART" id="SM00326">
    <property type="entry name" value="SH3"/>
    <property type="match status" value="3"/>
</dbReference>
<dbReference type="Gene3D" id="2.30.30.700">
    <property type="entry name" value="SLA1 homology domain 1"/>
    <property type="match status" value="1"/>
</dbReference>
<feature type="compositionally biased region" description="Polar residues" evidence="15">
    <location>
        <begin position="384"/>
        <end position="405"/>
    </location>
</feature>
<feature type="region of interest" description="Disordered" evidence="15">
    <location>
        <begin position="674"/>
        <end position="894"/>
    </location>
</feature>
<evidence type="ECO:0000256" key="5">
    <source>
        <dbReference type="ARBA" id="ARBA00020357"/>
    </source>
</evidence>
<evidence type="ECO:0000256" key="15">
    <source>
        <dbReference type="SAM" id="MobiDB-lite"/>
    </source>
</evidence>
<feature type="compositionally biased region" description="Low complexity" evidence="15">
    <location>
        <begin position="267"/>
        <end position="278"/>
    </location>
</feature>
<dbReference type="Proteomes" id="UP000663826">
    <property type="component" value="Unassembled WGS sequence"/>
</dbReference>
<feature type="compositionally biased region" description="Basic and acidic residues" evidence="15">
    <location>
        <begin position="674"/>
        <end position="698"/>
    </location>
</feature>
<dbReference type="GO" id="GO:0006897">
    <property type="term" value="P:endocytosis"/>
    <property type="evidence" value="ECO:0007669"/>
    <property type="project" value="UniProtKB-KW"/>
</dbReference>
<dbReference type="PANTHER" id="PTHR15735">
    <property type="entry name" value="FCH AND DOUBLE SH3 DOMAINS PROTEIN"/>
    <property type="match status" value="1"/>
</dbReference>
<evidence type="ECO:0000256" key="3">
    <source>
        <dbReference type="ARBA" id="ARBA00004413"/>
    </source>
</evidence>
<name>A0A8H2XAL4_9AGAM</name>
<feature type="region of interest" description="Disordered" evidence="15">
    <location>
        <begin position="384"/>
        <end position="523"/>
    </location>
</feature>
<dbReference type="Gene3D" id="1.10.150.50">
    <property type="entry name" value="Transcription Factor, Ets-1"/>
    <property type="match status" value="1"/>
</dbReference>
<reference evidence="17" key="1">
    <citation type="submission" date="2021-01" db="EMBL/GenBank/DDBJ databases">
        <authorList>
            <person name="Kaushik A."/>
        </authorList>
    </citation>
    <scope>NUCLEOTIDE SEQUENCE</scope>
    <source>
        <strain evidence="17">AG1-1B</strain>
    </source>
</reference>
<dbReference type="PRINTS" id="PR01218">
    <property type="entry name" value="PSTLEXTENSIN"/>
</dbReference>
<dbReference type="GO" id="GO:0042802">
    <property type="term" value="F:identical protein binding"/>
    <property type="evidence" value="ECO:0007669"/>
    <property type="project" value="InterPro"/>
</dbReference>
<evidence type="ECO:0000256" key="2">
    <source>
        <dbReference type="ARBA" id="ARBA00004134"/>
    </source>
</evidence>
<dbReference type="Pfam" id="PF14604">
    <property type="entry name" value="SH3_9"/>
    <property type="match status" value="1"/>
</dbReference>
<evidence type="ECO:0000256" key="6">
    <source>
        <dbReference type="ARBA" id="ARBA00022443"/>
    </source>
</evidence>
<feature type="compositionally biased region" description="Polar residues" evidence="15">
    <location>
        <begin position="701"/>
        <end position="731"/>
    </location>
</feature>
<dbReference type="Pfam" id="PF00018">
    <property type="entry name" value="SH3_1"/>
    <property type="match status" value="2"/>
</dbReference>
<dbReference type="GO" id="GO:0003779">
    <property type="term" value="F:actin binding"/>
    <property type="evidence" value="ECO:0007669"/>
    <property type="project" value="UniProtKB-KW"/>
</dbReference>
<gene>
    <name evidence="17" type="ORF">RDB_LOCUS50160</name>
</gene>
<keyword evidence="13" id="KW-0206">Cytoskeleton</keyword>
<keyword evidence="6 14" id="KW-0728">SH3 domain</keyword>
<dbReference type="PROSITE" id="PS50002">
    <property type="entry name" value="SH3"/>
    <property type="match status" value="2"/>
</dbReference>
<keyword evidence="10" id="KW-0967">Endosome</keyword>
<feature type="domain" description="SH3" evidence="16">
    <location>
        <begin position="4"/>
        <end position="72"/>
    </location>
</feature>
<dbReference type="InterPro" id="IPR001452">
    <property type="entry name" value="SH3_domain"/>
</dbReference>
<dbReference type="InterPro" id="IPR007131">
    <property type="entry name" value="SHD1"/>
</dbReference>